<dbReference type="GO" id="GO:0016787">
    <property type="term" value="F:hydrolase activity"/>
    <property type="evidence" value="ECO:0007669"/>
    <property type="project" value="UniProtKB-KW"/>
</dbReference>
<dbReference type="InterPro" id="IPR032466">
    <property type="entry name" value="Metal_Hydrolase"/>
</dbReference>
<evidence type="ECO:0000313" key="1">
    <source>
        <dbReference type="EMBL" id="SDD52926.1"/>
    </source>
</evidence>
<gene>
    <name evidence="1" type="ORF">SAMN05421630_109249</name>
</gene>
<name>A0A1G6VJB1_9PSEU</name>
<dbReference type="GO" id="GO:0016831">
    <property type="term" value="F:carboxy-lyase activity"/>
    <property type="evidence" value="ECO:0007669"/>
    <property type="project" value="InterPro"/>
</dbReference>
<dbReference type="STRING" id="530584.SAMN05421630_109249"/>
<keyword evidence="2" id="KW-1185">Reference proteome</keyword>
<evidence type="ECO:0000313" key="2">
    <source>
        <dbReference type="Proteomes" id="UP000199494"/>
    </source>
</evidence>
<organism evidence="1 2">
    <name type="scientific">Prauserella marina</name>
    <dbReference type="NCBI Taxonomy" id="530584"/>
    <lineage>
        <taxon>Bacteria</taxon>
        <taxon>Bacillati</taxon>
        <taxon>Actinomycetota</taxon>
        <taxon>Actinomycetes</taxon>
        <taxon>Pseudonocardiales</taxon>
        <taxon>Pseudonocardiaceae</taxon>
        <taxon>Prauserella</taxon>
    </lineage>
</organism>
<proteinExistence type="predicted"/>
<dbReference type="Gene3D" id="3.20.20.140">
    <property type="entry name" value="Metal-dependent hydrolases"/>
    <property type="match status" value="1"/>
</dbReference>
<dbReference type="RefSeq" id="WP_091808354.1">
    <property type="nucleotide sequence ID" value="NZ_CP016353.1"/>
</dbReference>
<dbReference type="Proteomes" id="UP000199494">
    <property type="component" value="Unassembled WGS sequence"/>
</dbReference>
<accession>A0A1G6VJB1</accession>
<dbReference type="InterPro" id="IPR032465">
    <property type="entry name" value="ACMSD"/>
</dbReference>
<keyword evidence="1" id="KW-0378">Hydrolase</keyword>
<dbReference type="GO" id="GO:0019748">
    <property type="term" value="P:secondary metabolic process"/>
    <property type="evidence" value="ECO:0007669"/>
    <property type="project" value="TreeGrafter"/>
</dbReference>
<dbReference type="PANTHER" id="PTHR21240">
    <property type="entry name" value="2-AMINO-3-CARBOXYLMUCONATE-6-SEMIALDEHYDE DECARBOXYLASE"/>
    <property type="match status" value="1"/>
</dbReference>
<protein>
    <submittedName>
        <fullName evidence="1">Amidohydrolase</fullName>
    </submittedName>
</protein>
<dbReference type="PANTHER" id="PTHR21240:SF28">
    <property type="entry name" value="ISO-OROTATE DECARBOXYLASE (EUROFUNG)"/>
    <property type="match status" value="1"/>
</dbReference>
<reference evidence="1 2" key="1">
    <citation type="submission" date="2016-10" db="EMBL/GenBank/DDBJ databases">
        <authorList>
            <person name="de Groot N.N."/>
        </authorList>
    </citation>
    <scope>NUCLEOTIDE SEQUENCE [LARGE SCALE GENOMIC DNA]</scope>
    <source>
        <strain evidence="1 2">CGMCC 4.5506</strain>
    </source>
</reference>
<dbReference type="EMBL" id="FMZE01000009">
    <property type="protein sequence ID" value="SDD52926.1"/>
    <property type="molecule type" value="Genomic_DNA"/>
</dbReference>
<dbReference type="SUPFAM" id="SSF51556">
    <property type="entry name" value="Metallo-dependent hydrolases"/>
    <property type="match status" value="1"/>
</dbReference>
<dbReference type="GO" id="GO:0005737">
    <property type="term" value="C:cytoplasm"/>
    <property type="evidence" value="ECO:0007669"/>
    <property type="project" value="TreeGrafter"/>
</dbReference>
<dbReference type="OrthoDB" id="4456265at2"/>
<dbReference type="AlphaFoldDB" id="A0A1G6VJB1"/>
<sequence>MLDPAIDVHQHLWPPEFISALRRRREPPMLAGWTLHLTGEPPYQVDPADHDPAQRVKREREDADRVLVSLSSPLGIEWLPAAQAAPLLDAWHDGALALPEPFGAWAATSMTEPDPRHVAAALDRGCAGLQIPADAMATPSALERVGELLAECERRDRPVLVHPGGAAPPPGKVPGWWAPVVDYVAQQQAAWWSWHAAGRTSFPRLRICFAAGAGLAPVHHERLTARGGDFEKIDPSTFVDISSYGPRAIDALVRVLGIDPVVLGSDRPYAEARDPELGEAAWQAIRRANPRRLLEGGTP</sequence>